<dbReference type="InterPro" id="IPR008567">
    <property type="entry name" value="BKACE"/>
</dbReference>
<evidence type="ECO:0000313" key="2">
    <source>
        <dbReference type="Proteomes" id="UP001597302"/>
    </source>
</evidence>
<dbReference type="Gene3D" id="3.20.20.70">
    <property type="entry name" value="Aldolase class I"/>
    <property type="match status" value="1"/>
</dbReference>
<organism evidence="1 2">
    <name type="scientific">Paracoccus nototheniae</name>
    <dbReference type="NCBI Taxonomy" id="2489002"/>
    <lineage>
        <taxon>Bacteria</taxon>
        <taxon>Pseudomonadati</taxon>
        <taxon>Pseudomonadota</taxon>
        <taxon>Alphaproteobacteria</taxon>
        <taxon>Rhodobacterales</taxon>
        <taxon>Paracoccaceae</taxon>
        <taxon>Paracoccus</taxon>
    </lineage>
</organism>
<reference evidence="2" key="1">
    <citation type="journal article" date="2019" name="Int. J. Syst. Evol. Microbiol.">
        <title>The Global Catalogue of Microorganisms (GCM) 10K type strain sequencing project: providing services to taxonomists for standard genome sequencing and annotation.</title>
        <authorList>
            <consortium name="The Broad Institute Genomics Platform"/>
            <consortium name="The Broad Institute Genome Sequencing Center for Infectious Disease"/>
            <person name="Wu L."/>
            <person name="Ma J."/>
        </authorList>
    </citation>
    <scope>NUCLEOTIDE SEQUENCE [LARGE SCALE GENOMIC DNA]</scope>
    <source>
        <strain evidence="2">CCM 8875</strain>
    </source>
</reference>
<dbReference type="Proteomes" id="UP001597302">
    <property type="component" value="Unassembled WGS sequence"/>
</dbReference>
<dbReference type="EMBL" id="JBHTOQ010000022">
    <property type="protein sequence ID" value="MFD1482198.1"/>
    <property type="molecule type" value="Genomic_DNA"/>
</dbReference>
<proteinExistence type="predicted"/>
<dbReference type="InterPro" id="IPR013785">
    <property type="entry name" value="Aldolase_TIM"/>
</dbReference>
<dbReference type="Pfam" id="PF05853">
    <property type="entry name" value="BKACE"/>
    <property type="match status" value="1"/>
</dbReference>
<name>A0ABW4DZP6_9RHOB</name>
<protein>
    <submittedName>
        <fullName evidence="1">3-keto-5-aminohexanoate cleavage protein</fullName>
    </submittedName>
</protein>
<comment type="caution">
    <text evidence="1">The sequence shown here is derived from an EMBL/GenBank/DDBJ whole genome shotgun (WGS) entry which is preliminary data.</text>
</comment>
<evidence type="ECO:0000313" key="1">
    <source>
        <dbReference type="EMBL" id="MFD1482198.1"/>
    </source>
</evidence>
<accession>A0ABW4DZP6</accession>
<dbReference type="RefSeq" id="WP_379107199.1">
    <property type="nucleotide sequence ID" value="NZ_CBCSAJ010000116.1"/>
</dbReference>
<gene>
    <name evidence="1" type="ORF">ACFQ5P_12930</name>
</gene>
<keyword evidence="2" id="KW-1185">Reference proteome</keyword>
<sequence>MHGFDATVWHFVTRARQRRWSTRIGLEDGCHLASGDMAENNAELVSDALRIVQGVASWRSHPA</sequence>